<keyword evidence="2" id="KW-0472">Membrane</keyword>
<feature type="transmembrane region" description="Helical" evidence="2">
    <location>
        <begin position="7"/>
        <end position="26"/>
    </location>
</feature>
<keyword evidence="4" id="KW-1185">Reference proteome</keyword>
<feature type="transmembrane region" description="Helical" evidence="2">
    <location>
        <begin position="38"/>
        <end position="57"/>
    </location>
</feature>
<comment type="caution">
    <text evidence="3">The sequence shown here is derived from an EMBL/GenBank/DDBJ whole genome shotgun (WGS) entry which is preliminary data.</text>
</comment>
<dbReference type="RefSeq" id="WP_396677009.1">
    <property type="nucleotide sequence ID" value="NZ_JBIRPU010000003.1"/>
</dbReference>
<dbReference type="EMBL" id="JBIRPU010000003">
    <property type="protein sequence ID" value="MFI0792367.1"/>
    <property type="molecule type" value="Genomic_DNA"/>
</dbReference>
<accession>A0ABW7SJF1</accession>
<evidence type="ECO:0000256" key="1">
    <source>
        <dbReference type="SAM" id="MobiDB-lite"/>
    </source>
</evidence>
<reference evidence="3 4" key="1">
    <citation type="submission" date="2024-10" db="EMBL/GenBank/DDBJ databases">
        <title>The Natural Products Discovery Center: Release of the First 8490 Sequenced Strains for Exploring Actinobacteria Biosynthetic Diversity.</title>
        <authorList>
            <person name="Kalkreuter E."/>
            <person name="Kautsar S.A."/>
            <person name="Yang D."/>
            <person name="Bader C.D."/>
            <person name="Teijaro C.N."/>
            <person name="Fluegel L."/>
            <person name="Davis C.M."/>
            <person name="Simpson J.R."/>
            <person name="Lauterbach L."/>
            <person name="Steele A.D."/>
            <person name="Gui C."/>
            <person name="Meng S."/>
            <person name="Li G."/>
            <person name="Viehrig K."/>
            <person name="Ye F."/>
            <person name="Su P."/>
            <person name="Kiefer A.F."/>
            <person name="Nichols A."/>
            <person name="Cepeda A.J."/>
            <person name="Yan W."/>
            <person name="Fan B."/>
            <person name="Jiang Y."/>
            <person name="Adhikari A."/>
            <person name="Zheng C.-J."/>
            <person name="Schuster L."/>
            <person name="Cowan T.M."/>
            <person name="Smanski M.J."/>
            <person name="Chevrette M.G."/>
            <person name="De Carvalho L.P.S."/>
            <person name="Shen B."/>
        </authorList>
    </citation>
    <scope>NUCLEOTIDE SEQUENCE [LARGE SCALE GENOMIC DNA]</scope>
    <source>
        <strain evidence="3 4">NPDC021253</strain>
    </source>
</reference>
<sequence length="204" mass="21091">MKAHRTDVVSLGFGLVFVALAGWWLLAQLLGLDLPPVGWFLAGGLILIGALGLIGALRSGRGDRRDAERQAPADAVDAGSGERRDADRPTSADTVDAGFGDRPGPERPLTEAGPAPADEWPTAAVTDERPRAVEDRPVSGGGTPRWSPADPLDSDPAGGPPPVPATERVTEPLPRLTADPTVAEPTSDPTDPDAPRRGPQGADG</sequence>
<protein>
    <submittedName>
        <fullName evidence="3">Uncharacterized protein</fullName>
    </submittedName>
</protein>
<proteinExistence type="predicted"/>
<evidence type="ECO:0000256" key="2">
    <source>
        <dbReference type="SAM" id="Phobius"/>
    </source>
</evidence>
<evidence type="ECO:0000313" key="4">
    <source>
        <dbReference type="Proteomes" id="UP001611075"/>
    </source>
</evidence>
<gene>
    <name evidence="3" type="ORF">ACH4OY_06670</name>
</gene>
<feature type="region of interest" description="Disordered" evidence="1">
    <location>
        <begin position="62"/>
        <end position="204"/>
    </location>
</feature>
<organism evidence="3 4">
    <name type="scientific">Micromonospora rubida</name>
    <dbReference type="NCBI Taxonomy" id="2697657"/>
    <lineage>
        <taxon>Bacteria</taxon>
        <taxon>Bacillati</taxon>
        <taxon>Actinomycetota</taxon>
        <taxon>Actinomycetes</taxon>
        <taxon>Micromonosporales</taxon>
        <taxon>Micromonosporaceae</taxon>
        <taxon>Micromonospora</taxon>
    </lineage>
</organism>
<feature type="compositionally biased region" description="Basic and acidic residues" evidence="1">
    <location>
        <begin position="62"/>
        <end position="71"/>
    </location>
</feature>
<feature type="compositionally biased region" description="Basic and acidic residues" evidence="1">
    <location>
        <begin position="126"/>
        <end position="137"/>
    </location>
</feature>
<keyword evidence="2" id="KW-0812">Transmembrane</keyword>
<keyword evidence="2" id="KW-1133">Transmembrane helix</keyword>
<dbReference type="Proteomes" id="UP001611075">
    <property type="component" value="Unassembled WGS sequence"/>
</dbReference>
<name>A0ABW7SJF1_9ACTN</name>
<evidence type="ECO:0000313" key="3">
    <source>
        <dbReference type="EMBL" id="MFI0792367.1"/>
    </source>
</evidence>
<feature type="compositionally biased region" description="Basic and acidic residues" evidence="1">
    <location>
        <begin position="80"/>
        <end position="90"/>
    </location>
</feature>